<evidence type="ECO:0000256" key="3">
    <source>
        <dbReference type="ARBA" id="ARBA00022692"/>
    </source>
</evidence>
<keyword evidence="10 11" id="KW-0961">Cell wall biogenesis/degradation</keyword>
<evidence type="ECO:0000256" key="7">
    <source>
        <dbReference type="ARBA" id="ARBA00023136"/>
    </source>
</evidence>
<dbReference type="PIRSF" id="PIRSF002869">
    <property type="entry name" value="MviN"/>
    <property type="match status" value="1"/>
</dbReference>
<dbReference type="GO" id="GO:0005886">
    <property type="term" value="C:plasma membrane"/>
    <property type="evidence" value="ECO:0007669"/>
    <property type="project" value="UniProtKB-SubCell"/>
</dbReference>
<feature type="transmembrane region" description="Helical" evidence="10">
    <location>
        <begin position="273"/>
        <end position="291"/>
    </location>
</feature>
<dbReference type="NCBIfam" id="TIGR01695">
    <property type="entry name" value="murJ_mviN"/>
    <property type="match status" value="1"/>
</dbReference>
<evidence type="ECO:0000256" key="2">
    <source>
        <dbReference type="ARBA" id="ARBA00022475"/>
    </source>
</evidence>
<organism evidence="12">
    <name type="scientific">Candidatus Tisiphia endosymbiont of Sergentomyia squamirostris</name>
    <dbReference type="NCBI Taxonomy" id="3113639"/>
    <lineage>
        <taxon>Bacteria</taxon>
        <taxon>Pseudomonadati</taxon>
        <taxon>Pseudomonadota</taxon>
        <taxon>Alphaproteobacteria</taxon>
        <taxon>Rickettsiales</taxon>
        <taxon>Rickettsiaceae</taxon>
        <taxon>Rickettsieae</taxon>
        <taxon>Candidatus Tisiphia</taxon>
    </lineage>
</organism>
<feature type="transmembrane region" description="Helical" evidence="10">
    <location>
        <begin position="90"/>
        <end position="118"/>
    </location>
</feature>
<dbReference type="InterPro" id="IPR004268">
    <property type="entry name" value="MurJ"/>
</dbReference>
<comment type="function">
    <text evidence="8 10 11">Involved in peptidoglycan biosynthesis. Transports lipid-linked peptidoglycan precursors from the inner to the outer leaflet of the cytoplasmic membrane.</text>
</comment>
<keyword evidence="10 11" id="KW-0813">Transport</keyword>
<dbReference type="PANTHER" id="PTHR47019">
    <property type="entry name" value="LIPID II FLIPPASE MURJ"/>
    <property type="match status" value="1"/>
</dbReference>
<dbReference type="GO" id="GO:0034204">
    <property type="term" value="P:lipid translocation"/>
    <property type="evidence" value="ECO:0007669"/>
    <property type="project" value="TreeGrafter"/>
</dbReference>
<feature type="transmembrane region" description="Helical" evidence="10">
    <location>
        <begin position="194"/>
        <end position="216"/>
    </location>
</feature>
<comment type="subcellular location">
    <subcellularLocation>
        <location evidence="10">Cell inner membrane</location>
        <topology evidence="10">Multi-pass membrane protein</topology>
    </subcellularLocation>
    <subcellularLocation>
        <location evidence="1">Cell membrane</location>
        <topology evidence="1">Multi-pass membrane protein</topology>
    </subcellularLocation>
</comment>
<dbReference type="GO" id="GO:0015648">
    <property type="term" value="F:lipid-linked peptidoglycan transporter activity"/>
    <property type="evidence" value="ECO:0007669"/>
    <property type="project" value="UniProtKB-UniRule"/>
</dbReference>
<evidence type="ECO:0000313" key="12">
    <source>
        <dbReference type="EMBL" id="BFD46523.1"/>
    </source>
</evidence>
<dbReference type="EMBL" id="AP029170">
    <property type="protein sequence ID" value="BFD46523.1"/>
    <property type="molecule type" value="Genomic_DNA"/>
</dbReference>
<dbReference type="AlphaFoldDB" id="A0AAT9G9L2"/>
<feature type="transmembrane region" description="Helical" evidence="10">
    <location>
        <begin position="443"/>
        <end position="464"/>
    </location>
</feature>
<evidence type="ECO:0000256" key="11">
    <source>
        <dbReference type="PIRNR" id="PIRNR002869"/>
    </source>
</evidence>
<dbReference type="InterPro" id="IPR051050">
    <property type="entry name" value="Lipid_II_flippase_MurJ/MviN"/>
</dbReference>
<accession>A0AAT9G9L2</accession>
<dbReference type="GO" id="GO:0009252">
    <property type="term" value="P:peptidoglycan biosynthetic process"/>
    <property type="evidence" value="ECO:0007669"/>
    <property type="project" value="UniProtKB-UniRule"/>
</dbReference>
<evidence type="ECO:0000256" key="9">
    <source>
        <dbReference type="ARBA" id="ARBA00061532"/>
    </source>
</evidence>
<feature type="transmembrane region" description="Helical" evidence="10">
    <location>
        <begin position="130"/>
        <end position="155"/>
    </location>
</feature>
<evidence type="ECO:0000256" key="5">
    <source>
        <dbReference type="ARBA" id="ARBA00022984"/>
    </source>
</evidence>
<gene>
    <name evidence="10 12" type="primary">murJ</name>
    <name evidence="12" type="ORF">DMENIID0002_11690</name>
</gene>
<feature type="transmembrane region" description="Helical" evidence="10">
    <location>
        <begin position="161"/>
        <end position="182"/>
    </location>
</feature>
<dbReference type="Pfam" id="PF03023">
    <property type="entry name" value="MurJ"/>
    <property type="match status" value="1"/>
</dbReference>
<sequence length="507" mass="56405">MKGEGYTLFRSGIIVSVFTLISRIFGLARELFIASLFGAGNIADSVNVAFKLPNLFRRIFGEGALSVVFVPIFNTKLIESREAARHFTGIIFTILLITLVSVVVLMQVFMPSLMFIIAPGFHEDLDKFNLTVILCRITMPYLIFISVSALLGGILNSVKRFAAFAFSPIILSITVIITTVILQEHISTPISISLSLLIAGLLQIIFMFFCVIRVGLSFPLVFDPCNKDVKKFLFGMGPATISSGFQQLNLFISQSIASFIEGTISILSYADRIYQFPLSIIGVTFGTILLPELSKTYQMNDLEKAARIQNNAIKVGFLLSLPAAFGIIALSESIIHVIYERGAFTYADTIKTAEAISGFALGLPAFILAKILMPIFYANSDTKTPLKITLYSLTVNTILNIVLMKPFGHLGIALGCSITAWYNVWLLYIYTKKYGHSFIDSKLYSFCGKILFSCVIMVLVIWVIKHYCSEYYYSELLLVKTFMLAATILAGAITFFLMVYYFKLYPK</sequence>
<keyword evidence="7 10" id="KW-0472">Membrane</keyword>
<feature type="transmembrane region" description="Helical" evidence="10">
    <location>
        <begin position="355"/>
        <end position="376"/>
    </location>
</feature>
<comment type="similarity">
    <text evidence="9 10 11">Belongs to the MurJ/MviN family.</text>
</comment>
<keyword evidence="2 10" id="KW-1003">Cell membrane</keyword>
<feature type="transmembrane region" description="Helical" evidence="10">
    <location>
        <begin position="7"/>
        <end position="25"/>
    </location>
</feature>
<keyword evidence="6 10" id="KW-1133">Transmembrane helix</keyword>
<dbReference type="CDD" id="cd13123">
    <property type="entry name" value="MATE_MurJ_like"/>
    <property type="match status" value="1"/>
</dbReference>
<feature type="transmembrane region" description="Helical" evidence="10">
    <location>
        <begin position="312"/>
        <end position="335"/>
    </location>
</feature>
<keyword evidence="10" id="KW-0997">Cell inner membrane</keyword>
<feature type="transmembrane region" description="Helical" evidence="10">
    <location>
        <begin position="476"/>
        <end position="502"/>
    </location>
</feature>
<proteinExistence type="inferred from homology"/>
<evidence type="ECO:0000256" key="6">
    <source>
        <dbReference type="ARBA" id="ARBA00022989"/>
    </source>
</evidence>
<dbReference type="GO" id="GO:0071555">
    <property type="term" value="P:cell wall organization"/>
    <property type="evidence" value="ECO:0007669"/>
    <property type="project" value="UniProtKB-UniRule"/>
</dbReference>
<protein>
    <recommendedName>
        <fullName evidence="10">Probable lipid II flippase MurJ</fullName>
    </recommendedName>
</protein>
<evidence type="ECO:0000256" key="1">
    <source>
        <dbReference type="ARBA" id="ARBA00004651"/>
    </source>
</evidence>
<name>A0AAT9G9L2_9RICK</name>
<dbReference type="GO" id="GO:0008360">
    <property type="term" value="P:regulation of cell shape"/>
    <property type="evidence" value="ECO:0007669"/>
    <property type="project" value="UniProtKB-UniRule"/>
</dbReference>
<evidence type="ECO:0000256" key="8">
    <source>
        <dbReference type="ARBA" id="ARBA00060041"/>
    </source>
</evidence>
<dbReference type="HAMAP" id="MF_02078">
    <property type="entry name" value="MurJ_MviN"/>
    <property type="match status" value="1"/>
</dbReference>
<keyword evidence="5 10" id="KW-0573">Peptidoglycan synthesis</keyword>
<feature type="transmembrane region" description="Helical" evidence="10">
    <location>
        <begin position="59"/>
        <end position="78"/>
    </location>
</feature>
<reference evidence="12" key="1">
    <citation type="submission" date="2024-01" db="EMBL/GenBank/DDBJ databases">
        <title>Sequencing the genomes of a sandfly, Sergentomyia squamirostris, and its two endosymbionts.</title>
        <authorList>
            <person name="Itokawa K."/>
            <person name="Sanjoba C."/>
        </authorList>
    </citation>
    <scope>NUCLEOTIDE SEQUENCE</scope>
    <source>
        <strain evidence="12">RiSSQ</strain>
    </source>
</reference>
<evidence type="ECO:0000256" key="10">
    <source>
        <dbReference type="HAMAP-Rule" id="MF_02078"/>
    </source>
</evidence>
<keyword evidence="4 10" id="KW-0133">Cell shape</keyword>
<comment type="pathway">
    <text evidence="10">Cell wall biogenesis; peptidoglycan biosynthesis.</text>
</comment>
<feature type="transmembrane region" description="Helical" evidence="10">
    <location>
        <begin position="410"/>
        <end position="431"/>
    </location>
</feature>
<dbReference type="PANTHER" id="PTHR47019:SF1">
    <property type="entry name" value="LIPID II FLIPPASE MURJ"/>
    <property type="match status" value="1"/>
</dbReference>
<keyword evidence="3 10" id="KW-0812">Transmembrane</keyword>
<evidence type="ECO:0000256" key="4">
    <source>
        <dbReference type="ARBA" id="ARBA00022960"/>
    </source>
</evidence>
<dbReference type="PRINTS" id="PR01806">
    <property type="entry name" value="VIRFACTRMVIN"/>
</dbReference>